<sequence length="159" mass="18817">MIISIWAMTEDGLIGKDNSMPWHIKEEFAHFRQTTLDKTLLMGKNTFLSLPKIFDRRKMYVISDDPEFKVEHPEVHIINDYSWLIKEYQRNPDKDLYITGGLMIYTALIPESDILIVSFIKGKYVGNRYLKNINWDLFDLVYEEDKGSFVVKTFKKKVK</sequence>
<proteinExistence type="inferred from homology"/>
<keyword evidence="5" id="KW-0521">NADP</keyword>
<dbReference type="InterPro" id="IPR017925">
    <property type="entry name" value="DHFR_CS"/>
</dbReference>
<comment type="similarity">
    <text evidence="2 7">Belongs to the dihydrofolate reductase family.</text>
</comment>
<name>A0AAI8FDX6_MESHY</name>
<dbReference type="GO" id="GO:0050661">
    <property type="term" value="F:NADP binding"/>
    <property type="evidence" value="ECO:0007669"/>
    <property type="project" value="InterPro"/>
</dbReference>
<dbReference type="AlphaFoldDB" id="A0AAI8FDX6"/>
<dbReference type="CDD" id="cd00209">
    <property type="entry name" value="DHFR"/>
    <property type="match status" value="1"/>
</dbReference>
<dbReference type="KEGG" id="mhs:MOS_764"/>
<dbReference type="EMBL" id="CP003914">
    <property type="protein sequence ID" value="AFX74665.1"/>
    <property type="molecule type" value="Genomic_DNA"/>
</dbReference>
<evidence type="ECO:0000256" key="7">
    <source>
        <dbReference type="RuleBase" id="RU004474"/>
    </source>
</evidence>
<evidence type="ECO:0000256" key="6">
    <source>
        <dbReference type="ARBA" id="ARBA00023002"/>
    </source>
</evidence>
<dbReference type="EC" id="1.5.1.3" evidence="3"/>
<dbReference type="PROSITE" id="PS51330">
    <property type="entry name" value="DHFR_2"/>
    <property type="match status" value="1"/>
</dbReference>
<dbReference type="GeneID" id="93248846"/>
<dbReference type="GO" id="GO:0006730">
    <property type="term" value="P:one-carbon metabolic process"/>
    <property type="evidence" value="ECO:0007669"/>
    <property type="project" value="UniProtKB-KW"/>
</dbReference>
<evidence type="ECO:0000256" key="4">
    <source>
        <dbReference type="ARBA" id="ARBA00022563"/>
    </source>
</evidence>
<evidence type="ECO:0000256" key="2">
    <source>
        <dbReference type="ARBA" id="ARBA00009539"/>
    </source>
</evidence>
<protein>
    <recommendedName>
        <fullName evidence="3">dihydrofolate reductase</fullName>
        <ecNumber evidence="3">1.5.1.3</ecNumber>
    </recommendedName>
</protein>
<dbReference type="InterPro" id="IPR012259">
    <property type="entry name" value="DHFR"/>
</dbReference>
<evidence type="ECO:0000256" key="1">
    <source>
        <dbReference type="ARBA" id="ARBA00004903"/>
    </source>
</evidence>
<accession>A0AAI8FDX6</accession>
<dbReference type="PRINTS" id="PR00070">
    <property type="entry name" value="DHFR"/>
</dbReference>
<dbReference type="Pfam" id="PF00186">
    <property type="entry name" value="DHFR_1"/>
    <property type="match status" value="1"/>
</dbReference>
<dbReference type="InterPro" id="IPR001796">
    <property type="entry name" value="DHFR_dom"/>
</dbReference>
<comment type="pathway">
    <text evidence="1">Cofactor biosynthesis; tetrahydrofolate biosynthesis; 5,6,7,8-tetrahydrofolate from 7,8-dihydrofolate: step 1/1.</text>
</comment>
<dbReference type="GO" id="GO:0004146">
    <property type="term" value="F:dihydrofolate reductase activity"/>
    <property type="evidence" value="ECO:0007669"/>
    <property type="project" value="UniProtKB-EC"/>
</dbReference>
<dbReference type="PANTHER" id="PTHR48069">
    <property type="entry name" value="DIHYDROFOLATE REDUCTASE"/>
    <property type="match status" value="1"/>
</dbReference>
<dbReference type="GO" id="GO:0046654">
    <property type="term" value="P:tetrahydrofolate biosynthetic process"/>
    <property type="evidence" value="ECO:0007669"/>
    <property type="project" value="InterPro"/>
</dbReference>
<organism evidence="9 10">
    <name type="scientific">Mesomycoplasma hyorhinis SK76</name>
    <dbReference type="NCBI Taxonomy" id="1118964"/>
    <lineage>
        <taxon>Bacteria</taxon>
        <taxon>Bacillati</taxon>
        <taxon>Mycoplasmatota</taxon>
        <taxon>Mycoplasmoidales</taxon>
        <taxon>Metamycoplasmataceae</taxon>
        <taxon>Mesomycoplasma</taxon>
    </lineage>
</organism>
<reference evidence="9 10" key="1">
    <citation type="journal article" date="2013" name="Genome Announc.">
        <title>Complete Genome Sequence of Mycoplasma hyorhinis Strain SK76.</title>
        <authorList>
            <person name="Goodison S."/>
            <person name="Urquidi V."/>
            <person name="Kumar D."/>
            <person name="Reyes L."/>
            <person name="Rosser C.J."/>
        </authorList>
    </citation>
    <scope>NUCLEOTIDE SEQUENCE [LARGE SCALE GENOMIC DNA]</scope>
    <source>
        <strain evidence="9 10">SK76</strain>
    </source>
</reference>
<dbReference type="PROSITE" id="PS00075">
    <property type="entry name" value="DHFR_1"/>
    <property type="match status" value="1"/>
</dbReference>
<evidence type="ECO:0000256" key="3">
    <source>
        <dbReference type="ARBA" id="ARBA00012856"/>
    </source>
</evidence>
<dbReference type="InterPro" id="IPR024072">
    <property type="entry name" value="DHFR-like_dom_sf"/>
</dbReference>
<keyword evidence="6" id="KW-0560">Oxidoreductase</keyword>
<dbReference type="SUPFAM" id="SSF53597">
    <property type="entry name" value="Dihydrofolate reductase-like"/>
    <property type="match status" value="1"/>
</dbReference>
<gene>
    <name evidence="9" type="ORF">MOS_764</name>
</gene>
<dbReference type="GO" id="GO:0046655">
    <property type="term" value="P:folic acid metabolic process"/>
    <property type="evidence" value="ECO:0007669"/>
    <property type="project" value="TreeGrafter"/>
</dbReference>
<dbReference type="PANTHER" id="PTHR48069:SF3">
    <property type="entry name" value="DIHYDROFOLATE REDUCTASE"/>
    <property type="match status" value="1"/>
</dbReference>
<evidence type="ECO:0000313" key="9">
    <source>
        <dbReference type="EMBL" id="AFX74665.1"/>
    </source>
</evidence>
<dbReference type="Proteomes" id="UP000009399">
    <property type="component" value="Chromosome"/>
</dbReference>
<dbReference type="GO" id="GO:0005829">
    <property type="term" value="C:cytosol"/>
    <property type="evidence" value="ECO:0007669"/>
    <property type="project" value="TreeGrafter"/>
</dbReference>
<dbReference type="RefSeq" id="WP_015084331.1">
    <property type="nucleotide sequence ID" value="NC_019552.1"/>
</dbReference>
<dbReference type="GO" id="GO:0046452">
    <property type="term" value="P:dihydrofolate metabolic process"/>
    <property type="evidence" value="ECO:0007669"/>
    <property type="project" value="TreeGrafter"/>
</dbReference>
<keyword evidence="4" id="KW-0554">One-carbon metabolism</keyword>
<evidence type="ECO:0000256" key="5">
    <source>
        <dbReference type="ARBA" id="ARBA00022857"/>
    </source>
</evidence>
<evidence type="ECO:0000259" key="8">
    <source>
        <dbReference type="PROSITE" id="PS51330"/>
    </source>
</evidence>
<feature type="domain" description="DHFR" evidence="8">
    <location>
        <begin position="1"/>
        <end position="159"/>
    </location>
</feature>
<evidence type="ECO:0000313" key="10">
    <source>
        <dbReference type="Proteomes" id="UP000009399"/>
    </source>
</evidence>
<dbReference type="Gene3D" id="3.40.430.10">
    <property type="entry name" value="Dihydrofolate Reductase, subunit A"/>
    <property type="match status" value="1"/>
</dbReference>